<evidence type="ECO:0000313" key="8">
    <source>
        <dbReference type="EMBL" id="KTD67947.1"/>
    </source>
</evidence>
<feature type="domain" description="Flagellar basal body rod protein N-terminal" evidence="7">
    <location>
        <begin position="26"/>
        <end position="53"/>
    </location>
</feature>
<reference evidence="8 9" key="1">
    <citation type="submission" date="2015-11" db="EMBL/GenBank/DDBJ databases">
        <title>Genomic analysis of 38 Legionella species identifies large and diverse effector repertoires.</title>
        <authorList>
            <person name="Burstein D."/>
            <person name="Amaro F."/>
            <person name="Zusman T."/>
            <person name="Lifshitz Z."/>
            <person name="Cohen O."/>
            <person name="Gilbert J.A."/>
            <person name="Pupko T."/>
            <person name="Shuman H.A."/>
            <person name="Segal G."/>
        </authorList>
    </citation>
    <scope>NUCLEOTIDE SEQUENCE [LARGE SCALE GENOMIC DNA]</scope>
    <source>
        <strain evidence="8 9">IMVS3376</strain>
    </source>
</reference>
<comment type="subunit">
    <text evidence="6">The basal body constitutes a major portion of the flagellar organelle and consists of a number of rings mounted on a central rod.</text>
</comment>
<evidence type="ECO:0000313" key="9">
    <source>
        <dbReference type="Proteomes" id="UP000054926"/>
    </source>
</evidence>
<dbReference type="PATRIC" id="fig|947033.5.peg.1178"/>
<dbReference type="EMBL" id="LNYY01000019">
    <property type="protein sequence ID" value="KTD67947.1"/>
    <property type="molecule type" value="Genomic_DNA"/>
</dbReference>
<evidence type="ECO:0000256" key="4">
    <source>
        <dbReference type="ARBA" id="ARBA00023143"/>
    </source>
</evidence>
<dbReference type="GO" id="GO:0030694">
    <property type="term" value="C:bacterial-type flagellum basal body, rod"/>
    <property type="evidence" value="ECO:0007669"/>
    <property type="project" value="InterPro"/>
</dbReference>
<keyword evidence="8" id="KW-0282">Flagellum</keyword>
<keyword evidence="4 6" id="KW-0975">Bacterial flagellum</keyword>
<organism evidence="8 9">
    <name type="scientific">Legionella steelei</name>
    <dbReference type="NCBI Taxonomy" id="947033"/>
    <lineage>
        <taxon>Bacteria</taxon>
        <taxon>Pseudomonadati</taxon>
        <taxon>Pseudomonadota</taxon>
        <taxon>Gammaproteobacteria</taxon>
        <taxon>Legionellales</taxon>
        <taxon>Legionellaceae</taxon>
        <taxon>Legionella</taxon>
    </lineage>
</organism>
<dbReference type="InterPro" id="IPR001444">
    <property type="entry name" value="Flag_bb_rod_N"/>
</dbReference>
<evidence type="ECO:0000256" key="2">
    <source>
        <dbReference type="ARBA" id="ARBA00009677"/>
    </source>
</evidence>
<dbReference type="InterPro" id="IPR006300">
    <property type="entry name" value="FlgB"/>
</dbReference>
<accession>A0A0W0ZFP9</accession>
<protein>
    <recommendedName>
        <fullName evidence="3 6">Flagellar basal body rod protein FlgB</fullName>
    </recommendedName>
</protein>
<keyword evidence="8" id="KW-0969">Cilium</keyword>
<keyword evidence="9" id="KW-1185">Reference proteome</keyword>
<dbReference type="NCBIfam" id="TIGR01396">
    <property type="entry name" value="FlgB"/>
    <property type="match status" value="1"/>
</dbReference>
<dbReference type="AlphaFoldDB" id="A0A0W0ZFP9"/>
<comment type="function">
    <text evidence="5 6">Structural component of flagellum, the bacterial motility apparatus. Part of the rod structure of flagellar basal body.</text>
</comment>
<gene>
    <name evidence="8" type="primary">flgB</name>
    <name evidence="8" type="ORF">Lste_1105</name>
</gene>
<dbReference type="Pfam" id="PF00460">
    <property type="entry name" value="Flg_bb_rod"/>
    <property type="match status" value="1"/>
</dbReference>
<dbReference type="GO" id="GO:0071978">
    <property type="term" value="P:bacterial-type flagellum-dependent swarming motility"/>
    <property type="evidence" value="ECO:0007669"/>
    <property type="project" value="TreeGrafter"/>
</dbReference>
<comment type="similarity">
    <text evidence="2 6">Belongs to the flagella basal body rod proteins family.</text>
</comment>
<dbReference type="PIRSF" id="PIRSF002889">
    <property type="entry name" value="Rod_FlgB"/>
    <property type="match status" value="1"/>
</dbReference>
<evidence type="ECO:0000256" key="1">
    <source>
        <dbReference type="ARBA" id="ARBA00004117"/>
    </source>
</evidence>
<dbReference type="PANTHER" id="PTHR30435:SF12">
    <property type="entry name" value="FLAGELLAR BASAL BODY ROD PROTEIN FLGB"/>
    <property type="match status" value="1"/>
</dbReference>
<name>A0A0W0ZFP9_9GAMM</name>
<keyword evidence="8" id="KW-0966">Cell projection</keyword>
<evidence type="ECO:0000256" key="3">
    <source>
        <dbReference type="ARBA" id="ARBA00014376"/>
    </source>
</evidence>
<dbReference type="PANTHER" id="PTHR30435">
    <property type="entry name" value="FLAGELLAR PROTEIN"/>
    <property type="match status" value="1"/>
</dbReference>
<comment type="subcellular location">
    <subcellularLocation>
        <location evidence="1 6">Bacterial flagellum basal body</location>
    </subcellularLocation>
</comment>
<dbReference type="NCBIfam" id="NF009262">
    <property type="entry name" value="PRK12619.1"/>
    <property type="match status" value="1"/>
</dbReference>
<dbReference type="Proteomes" id="UP000054926">
    <property type="component" value="Unassembled WGS sequence"/>
</dbReference>
<dbReference type="STRING" id="947033.Lste_1105"/>
<comment type="caution">
    <text evidence="8">The sequence shown here is derived from an EMBL/GenBank/DDBJ whole genome shotgun (WGS) entry which is preliminary data.</text>
</comment>
<proteinExistence type="inferred from homology"/>
<evidence type="ECO:0000256" key="5">
    <source>
        <dbReference type="ARBA" id="ARBA00024934"/>
    </source>
</evidence>
<evidence type="ECO:0000259" key="7">
    <source>
        <dbReference type="Pfam" id="PF00460"/>
    </source>
</evidence>
<evidence type="ECO:0000256" key="6">
    <source>
        <dbReference type="PIRNR" id="PIRNR002889"/>
    </source>
</evidence>
<sequence length="144" mass="15842">MFAFLVVLIMKGANMALDLDTYFGIHAKALVARDHRASQLANNLANANTPNYKAQDIDFNEFLAASMAGGAQKMEVTSPNHINTNADFSANLKYRVTSQMALDGNTVDKDLETTEFAHNSLNYQASLSFLDNKIKTMMLAMKGE</sequence>